<dbReference type="Pfam" id="PF02714">
    <property type="entry name" value="RSN1_7TM"/>
    <property type="match status" value="1"/>
</dbReference>
<evidence type="ECO:0000256" key="2">
    <source>
        <dbReference type="SAM" id="Phobius"/>
    </source>
</evidence>
<feature type="transmembrane region" description="Helical" evidence="2">
    <location>
        <begin position="233"/>
        <end position="255"/>
    </location>
</feature>
<name>A0A854QKI4_CRYNE</name>
<dbReference type="GO" id="GO:0005886">
    <property type="term" value="C:plasma membrane"/>
    <property type="evidence" value="ECO:0007669"/>
    <property type="project" value="TreeGrafter"/>
</dbReference>
<dbReference type="InterPro" id="IPR003864">
    <property type="entry name" value="CSC1/OSCA1-like_7TM"/>
</dbReference>
<dbReference type="PANTHER" id="PTHR13018">
    <property type="entry name" value="PROBABLE MEMBRANE PROTEIN DUF221-RELATED"/>
    <property type="match status" value="1"/>
</dbReference>
<dbReference type="AlphaFoldDB" id="A0A854QKI4"/>
<gene>
    <name evidence="4" type="ORF">C361_00981</name>
</gene>
<feature type="transmembrane region" description="Helical" evidence="2">
    <location>
        <begin position="68"/>
        <end position="88"/>
    </location>
</feature>
<evidence type="ECO:0000256" key="1">
    <source>
        <dbReference type="SAM" id="MobiDB-lite"/>
    </source>
</evidence>
<dbReference type="EMBL" id="AMKT01000018">
    <property type="protein sequence ID" value="OXG27710.1"/>
    <property type="molecule type" value="Genomic_DNA"/>
</dbReference>
<feature type="region of interest" description="Disordered" evidence="1">
    <location>
        <begin position="266"/>
        <end position="295"/>
    </location>
</feature>
<evidence type="ECO:0000259" key="3">
    <source>
        <dbReference type="Pfam" id="PF02714"/>
    </source>
</evidence>
<feature type="transmembrane region" description="Helical" evidence="2">
    <location>
        <begin position="595"/>
        <end position="620"/>
    </location>
</feature>
<evidence type="ECO:0000313" key="4">
    <source>
        <dbReference type="EMBL" id="OXG27710.1"/>
    </source>
</evidence>
<feature type="compositionally biased region" description="Low complexity" evidence="1">
    <location>
        <begin position="282"/>
        <end position="295"/>
    </location>
</feature>
<feature type="transmembrane region" description="Helical" evidence="2">
    <location>
        <begin position="641"/>
        <end position="665"/>
    </location>
</feature>
<keyword evidence="2" id="KW-0472">Membrane</keyword>
<evidence type="ECO:0000313" key="5">
    <source>
        <dbReference type="Proteomes" id="UP000199727"/>
    </source>
</evidence>
<organism evidence="4 5">
    <name type="scientific">Cryptococcus neoformans Tu259-1</name>
    <dbReference type="NCBI Taxonomy" id="1230072"/>
    <lineage>
        <taxon>Eukaryota</taxon>
        <taxon>Fungi</taxon>
        <taxon>Dikarya</taxon>
        <taxon>Basidiomycota</taxon>
        <taxon>Agaricomycotina</taxon>
        <taxon>Tremellomycetes</taxon>
        <taxon>Tremellales</taxon>
        <taxon>Cryptococcaceae</taxon>
        <taxon>Cryptococcus</taxon>
        <taxon>Cryptococcus neoformans species complex</taxon>
    </lineage>
</organism>
<reference evidence="4 5" key="1">
    <citation type="submission" date="2017-06" db="EMBL/GenBank/DDBJ databases">
        <title>Global population genomics of the pathogenic fungus Cryptococcus neoformans var. grubii.</title>
        <authorList>
            <person name="Cuomo C."/>
            <person name="Litvintseva A."/>
            <person name="Chen Y."/>
            <person name="Young S."/>
            <person name="Zeng Q."/>
            <person name="Chapman S."/>
            <person name="Gujja S."/>
            <person name="Saif S."/>
            <person name="Birren B."/>
        </authorList>
    </citation>
    <scope>NUCLEOTIDE SEQUENCE [LARGE SCALE GENOMIC DNA]</scope>
    <source>
        <strain evidence="4 5">Tu259-1</strain>
    </source>
</reference>
<dbReference type="InterPro" id="IPR045122">
    <property type="entry name" value="Csc1-like"/>
</dbReference>
<feature type="transmembrane region" description="Helical" evidence="2">
    <location>
        <begin position="313"/>
        <end position="332"/>
    </location>
</feature>
<feature type="transmembrane region" description="Helical" evidence="2">
    <location>
        <begin position="842"/>
        <end position="859"/>
    </location>
</feature>
<feature type="transmembrane region" description="Helical" evidence="2">
    <location>
        <begin position="760"/>
        <end position="791"/>
    </location>
</feature>
<accession>A0A854QKI4</accession>
<feature type="region of interest" description="Disordered" evidence="1">
    <location>
        <begin position="935"/>
        <end position="958"/>
    </location>
</feature>
<dbReference type="OrthoDB" id="2150324at2759"/>
<keyword evidence="2" id="KW-0812">Transmembrane</keyword>
<sequence>MPPIPVYHRPLSLTHLYNGQQDLPALLPRAGPGSSVESSPSATANGISASDLILEAEEHWNVSARSILAAWGLTAAGATIIILLYSLARPRWKLIYLPRIKIRKPSRTPKEKAEEKHMLAEMDENERKKYLERKERNKPDYYPEGKNNAGQWIARAPKSEKGFFGWLTPTLGEVAIECKSAMPKFLFSMWTGRSKNTDEKATTEPGSGVFEQDLKLLHMLGLDAMVYLLFLRLLKYLFSAMSVLAGLLAITNYYLNTQTTYGSMSTISPSGSEDDMTKRDSPSSSSSETSSNNTSIIDNPQLLTAANVTSNGLLVHISFEWIATMTIIVFVLKASAHHLKLVQEWTHLNYNEVSFKTLMITNLSLRQNKAKSLVTVADAKREIKSLVLGSERGKIDASVWFAMHNMNPLHEKIETFKKKHFNWAIKAVAMETFHGRGEGVFYDSCTGRVCGRSKSASSRVDGALKEKLEIEELQDRIRQGQVDVRHKDLSGTITSAFVTVPSAKQAREILKNVKDDMKRAGYHIQRAPRSHNVLWKNLEKDVKSRHSHAIIGKFALVVICFVNTIPLMIVTVLANLDTAIDHWPTLAKLEESSEIWKAIFTVLAGVLPATISAMFSYVLPYIMRRLSRWSGALTRGQLDKAVIRQLFIFQLVSNFIVFSLLGVVYETYLTISEDVGKESWSTIYASLGDVPAKVTRAYISESLYWLSWYPIRSVVACLQLLQIPRLILKTPQLLMIKTPHDLAEVAQPENFEYAIEYSHVLFAMVVGLMYAPLAPIVVICAAIYFWTLYIIHNNQLKFVFDSKETDGKCWKILVNRVLIATVFMQMFMVLNQPLAVTLKTQSAVMAVGAGVPIGIIFLFKMYLRRHYHPDGEVFSQYIDKYEDDDIGHGEWAPEYEHELLREDWMPKIKTVKNAKLMSVATREFPQLKELLRVGGKADGDKSRGLMTKKRRNRVREKG</sequence>
<feature type="domain" description="CSC1/OSCA1-like 7TM region" evidence="3">
    <location>
        <begin position="549"/>
        <end position="829"/>
    </location>
</feature>
<dbReference type="GO" id="GO:0005227">
    <property type="term" value="F:calcium-activated cation channel activity"/>
    <property type="evidence" value="ECO:0007669"/>
    <property type="project" value="InterPro"/>
</dbReference>
<keyword evidence="2" id="KW-1133">Transmembrane helix</keyword>
<dbReference type="Proteomes" id="UP000199727">
    <property type="component" value="Unassembled WGS sequence"/>
</dbReference>
<dbReference type="PANTHER" id="PTHR13018:SF144">
    <property type="entry name" value="CSC1_OSCA1-LIKE 7TM REGION DOMAIN-CONTAINING PROTEIN"/>
    <property type="match status" value="1"/>
</dbReference>
<proteinExistence type="predicted"/>
<feature type="transmembrane region" description="Helical" evidence="2">
    <location>
        <begin position="554"/>
        <end position="575"/>
    </location>
</feature>
<feature type="transmembrane region" description="Helical" evidence="2">
    <location>
        <begin position="812"/>
        <end position="830"/>
    </location>
</feature>
<comment type="caution">
    <text evidence="4">The sequence shown here is derived from an EMBL/GenBank/DDBJ whole genome shotgun (WGS) entry which is preliminary data.</text>
</comment>
<feature type="compositionally biased region" description="Basic residues" evidence="1">
    <location>
        <begin position="946"/>
        <end position="958"/>
    </location>
</feature>
<protein>
    <recommendedName>
        <fullName evidence="3">CSC1/OSCA1-like 7TM region domain-containing protein</fullName>
    </recommendedName>
</protein>